<dbReference type="Proteomes" id="UP000037035">
    <property type="component" value="Unassembled WGS sequence"/>
</dbReference>
<keyword evidence="2" id="KW-1185">Reference proteome</keyword>
<feature type="non-terminal residue" evidence="1">
    <location>
        <position position="1"/>
    </location>
</feature>
<dbReference type="InterPro" id="IPR036397">
    <property type="entry name" value="RNaseH_sf"/>
</dbReference>
<comment type="caution">
    <text evidence="1">The sequence shown here is derived from an EMBL/GenBank/DDBJ whole genome shotgun (WGS) entry which is preliminary data.</text>
</comment>
<evidence type="ECO:0008006" key="3">
    <source>
        <dbReference type="Google" id="ProtNLM"/>
    </source>
</evidence>
<evidence type="ECO:0000313" key="1">
    <source>
        <dbReference type="EMBL" id="KNZ59394.1"/>
    </source>
</evidence>
<dbReference type="AlphaFoldDB" id="A0A0L6VF98"/>
<organism evidence="1 2">
    <name type="scientific">Puccinia sorghi</name>
    <dbReference type="NCBI Taxonomy" id="27349"/>
    <lineage>
        <taxon>Eukaryota</taxon>
        <taxon>Fungi</taxon>
        <taxon>Dikarya</taxon>
        <taxon>Basidiomycota</taxon>
        <taxon>Pucciniomycotina</taxon>
        <taxon>Pucciniomycetes</taxon>
        <taxon>Pucciniales</taxon>
        <taxon>Pucciniaceae</taxon>
        <taxon>Puccinia</taxon>
    </lineage>
</organism>
<gene>
    <name evidence="1" type="ORF">VP01_1740g1</name>
</gene>
<name>A0A0L6VF98_9BASI</name>
<evidence type="ECO:0000313" key="2">
    <source>
        <dbReference type="Proteomes" id="UP000037035"/>
    </source>
</evidence>
<dbReference type="GO" id="GO:0003676">
    <property type="term" value="F:nucleic acid binding"/>
    <property type="evidence" value="ECO:0007669"/>
    <property type="project" value="InterPro"/>
</dbReference>
<dbReference type="EMBL" id="LAVV01006549">
    <property type="protein sequence ID" value="KNZ59394.1"/>
    <property type="molecule type" value="Genomic_DNA"/>
</dbReference>
<proteinExistence type="predicted"/>
<reference evidence="1 2" key="1">
    <citation type="submission" date="2015-08" db="EMBL/GenBank/DDBJ databases">
        <title>Next Generation Sequencing and Analysis of the Genome of Puccinia sorghi L Schw, the Causal Agent of Maize Common Rust.</title>
        <authorList>
            <person name="Rochi L."/>
            <person name="Burguener G."/>
            <person name="Darino M."/>
            <person name="Turjanski A."/>
            <person name="Kreff E."/>
            <person name="Dieguez M.J."/>
            <person name="Sacco F."/>
        </authorList>
    </citation>
    <scope>NUCLEOTIDE SEQUENCE [LARGE SCALE GENOMIC DNA]</scope>
    <source>
        <strain evidence="1 2">RO10H11247</strain>
    </source>
</reference>
<dbReference type="VEuPathDB" id="FungiDB:VP01_1740g1"/>
<dbReference type="InterPro" id="IPR012337">
    <property type="entry name" value="RNaseH-like_sf"/>
</dbReference>
<sequence>GKPLASPRGGYRIITLPLTSSKTSNSLRNSNLENLVNTKITIYLCLILLSERLHSDTKKQNKNNQLRKTILSLQMCDKSSPASITNLEGGKIQFQMQNNVSLFERIQLDLIGPIKPQSNNQVNYILTIVNNFSRYIVGFPLQSKLNTTDALINILESKKKKLCYLPNLNHNIPNTTVERNMPTELSLNLLLNFLAEELEKHFYKNIKDRKCLSKELSTQTKGLKGSSAVKTDYFIFHEHRVTEKKKGGYKQNPNIYASFSLSVRNPKNLLAQIAEILLCHIESNSQNWGDKISWELGHGYILPESYHAIEKRKQFSQKGKERETSWLQCDEYTDHKKWKEAIDKEVHSVEDESSSLISRGNSSALYSQNQSISKHQNGSVVLPFSTLKKPYMGSRKCQKISMKPWYFGLSQSALWNKIIFFHVAKKNIPVCKKKKKGFPNWGIIFSLRTFVHSPVSNLSS</sequence>
<dbReference type="SUPFAM" id="SSF53098">
    <property type="entry name" value="Ribonuclease H-like"/>
    <property type="match status" value="1"/>
</dbReference>
<accession>A0A0L6VF98</accession>
<dbReference type="Gene3D" id="3.30.420.10">
    <property type="entry name" value="Ribonuclease H-like superfamily/Ribonuclease H"/>
    <property type="match status" value="1"/>
</dbReference>
<protein>
    <recommendedName>
        <fullName evidence="3">Integrase catalytic domain-containing protein</fullName>
    </recommendedName>
</protein>